<evidence type="ECO:0000256" key="2">
    <source>
        <dbReference type="SAM" id="SignalP"/>
    </source>
</evidence>
<reference evidence="3" key="1">
    <citation type="journal article" date="2020" name="Stud. Mycol.">
        <title>101 Dothideomycetes genomes: a test case for predicting lifestyles and emergence of pathogens.</title>
        <authorList>
            <person name="Haridas S."/>
            <person name="Albert R."/>
            <person name="Binder M."/>
            <person name="Bloem J."/>
            <person name="Labutti K."/>
            <person name="Salamov A."/>
            <person name="Andreopoulos B."/>
            <person name="Baker S."/>
            <person name="Barry K."/>
            <person name="Bills G."/>
            <person name="Bluhm B."/>
            <person name="Cannon C."/>
            <person name="Castanera R."/>
            <person name="Culley D."/>
            <person name="Daum C."/>
            <person name="Ezra D."/>
            <person name="Gonzalez J."/>
            <person name="Henrissat B."/>
            <person name="Kuo A."/>
            <person name="Liang C."/>
            <person name="Lipzen A."/>
            <person name="Lutzoni F."/>
            <person name="Magnuson J."/>
            <person name="Mondo S."/>
            <person name="Nolan M."/>
            <person name="Ohm R."/>
            <person name="Pangilinan J."/>
            <person name="Park H.-J."/>
            <person name="Ramirez L."/>
            <person name="Alfaro M."/>
            <person name="Sun H."/>
            <person name="Tritt A."/>
            <person name="Yoshinaga Y."/>
            <person name="Zwiers L.-H."/>
            <person name="Turgeon B."/>
            <person name="Goodwin S."/>
            <person name="Spatafora J."/>
            <person name="Crous P."/>
            <person name="Grigoriev I."/>
        </authorList>
    </citation>
    <scope>NUCLEOTIDE SEQUENCE</scope>
    <source>
        <strain evidence="3">CBS 627.86</strain>
    </source>
</reference>
<evidence type="ECO:0000313" key="4">
    <source>
        <dbReference type="Proteomes" id="UP000799770"/>
    </source>
</evidence>
<feature type="transmembrane region" description="Helical" evidence="1">
    <location>
        <begin position="12"/>
        <end position="32"/>
    </location>
</feature>
<dbReference type="GO" id="GO:0016705">
    <property type="term" value="F:oxidoreductase activity, acting on paired donors, with incorporation or reduction of molecular oxygen"/>
    <property type="evidence" value="ECO:0007669"/>
    <property type="project" value="InterPro"/>
</dbReference>
<dbReference type="Gene3D" id="1.10.630.10">
    <property type="entry name" value="Cytochrome P450"/>
    <property type="match status" value="1"/>
</dbReference>
<keyword evidence="1" id="KW-0472">Membrane</keyword>
<dbReference type="OrthoDB" id="1470350at2759"/>
<sequence length="440" mass="49589">MALSAVGPIIMSLNHLVLALLALSATYVMSIFRSNKRPKSLERERSAHPKIERDPLKDTIHQLQDATLSVRAGKLGTFTLRNMWQLNNPFTSSSSDLQAMYRKNLVRIFHGHNQESWEAVAQAVRMSIQPLIRCSDESIEVNIRDISRHATLVAVLKSLFSIEDVDHDRLQYIGNQIHRLTVGKKQFDAGASSAEDLPADLRNAADRLIQDLRKLFKDVDQSSPLAFQVLSESAETPDSINPLNLLIPAFEAPWRAIFYTLLALLQAHDEGRSDDIKALRDRKGAADFEPRALAVVYESLRLYPPIRRVRRQRRVDIESVQRHPLYWGSNADVWDPTRFLDEDNNIKTSLLRSGAAWMPFAVGSLKCPSANGYSARLVVVIVGEILRHILPEQDGRQGLRWKLQGPEWEAAAPVDGLLRAGREEYGSVKAVIEWSNISAR</sequence>
<dbReference type="EMBL" id="ML977345">
    <property type="protein sequence ID" value="KAF2108877.1"/>
    <property type="molecule type" value="Genomic_DNA"/>
</dbReference>
<keyword evidence="1" id="KW-0812">Transmembrane</keyword>
<dbReference type="SUPFAM" id="SSF48264">
    <property type="entry name" value="Cytochrome P450"/>
    <property type="match status" value="1"/>
</dbReference>
<feature type="chain" id="PRO_5025403325" evidence="2">
    <location>
        <begin position="20"/>
        <end position="440"/>
    </location>
</feature>
<proteinExistence type="predicted"/>
<protein>
    <submittedName>
        <fullName evidence="3">Cytochrome P450</fullName>
    </submittedName>
</protein>
<accession>A0A6A5YR43</accession>
<dbReference type="InterPro" id="IPR036396">
    <property type="entry name" value="Cyt_P450_sf"/>
</dbReference>
<evidence type="ECO:0000256" key="1">
    <source>
        <dbReference type="SAM" id="Phobius"/>
    </source>
</evidence>
<keyword evidence="1" id="KW-1133">Transmembrane helix</keyword>
<feature type="signal peptide" evidence="2">
    <location>
        <begin position="1"/>
        <end position="19"/>
    </location>
</feature>
<keyword evidence="4" id="KW-1185">Reference proteome</keyword>
<dbReference type="AlphaFoldDB" id="A0A6A5YR43"/>
<dbReference type="Proteomes" id="UP000799770">
    <property type="component" value="Unassembled WGS sequence"/>
</dbReference>
<dbReference type="GO" id="GO:0005506">
    <property type="term" value="F:iron ion binding"/>
    <property type="evidence" value="ECO:0007669"/>
    <property type="project" value="InterPro"/>
</dbReference>
<evidence type="ECO:0000313" key="3">
    <source>
        <dbReference type="EMBL" id="KAF2108877.1"/>
    </source>
</evidence>
<dbReference type="GO" id="GO:0004497">
    <property type="term" value="F:monooxygenase activity"/>
    <property type="evidence" value="ECO:0007669"/>
    <property type="project" value="InterPro"/>
</dbReference>
<gene>
    <name evidence="3" type="ORF">BDV96DRAFT_652484</name>
</gene>
<keyword evidence="2" id="KW-0732">Signal</keyword>
<name>A0A6A5YR43_9PLEO</name>
<dbReference type="GO" id="GO:0020037">
    <property type="term" value="F:heme binding"/>
    <property type="evidence" value="ECO:0007669"/>
    <property type="project" value="InterPro"/>
</dbReference>
<organism evidence="3 4">
    <name type="scientific">Lophiotrema nucula</name>
    <dbReference type="NCBI Taxonomy" id="690887"/>
    <lineage>
        <taxon>Eukaryota</taxon>
        <taxon>Fungi</taxon>
        <taxon>Dikarya</taxon>
        <taxon>Ascomycota</taxon>
        <taxon>Pezizomycotina</taxon>
        <taxon>Dothideomycetes</taxon>
        <taxon>Pleosporomycetidae</taxon>
        <taxon>Pleosporales</taxon>
        <taxon>Lophiotremataceae</taxon>
        <taxon>Lophiotrema</taxon>
    </lineage>
</organism>